<name>A0A9Q0KE55_9MAGN</name>
<organism evidence="2 3">
    <name type="scientific">Protea cynaroides</name>
    <dbReference type="NCBI Taxonomy" id="273540"/>
    <lineage>
        <taxon>Eukaryota</taxon>
        <taxon>Viridiplantae</taxon>
        <taxon>Streptophyta</taxon>
        <taxon>Embryophyta</taxon>
        <taxon>Tracheophyta</taxon>
        <taxon>Spermatophyta</taxon>
        <taxon>Magnoliopsida</taxon>
        <taxon>Proteales</taxon>
        <taxon>Proteaceae</taxon>
        <taxon>Protea</taxon>
    </lineage>
</organism>
<protein>
    <submittedName>
        <fullName evidence="2">Uncharacterized protein</fullName>
    </submittedName>
</protein>
<feature type="compositionally biased region" description="Acidic residues" evidence="1">
    <location>
        <begin position="564"/>
        <end position="582"/>
    </location>
</feature>
<accession>A0A9Q0KE55</accession>
<evidence type="ECO:0000313" key="3">
    <source>
        <dbReference type="Proteomes" id="UP001141806"/>
    </source>
</evidence>
<proteinExistence type="predicted"/>
<keyword evidence="3" id="KW-1185">Reference proteome</keyword>
<dbReference type="Proteomes" id="UP001141806">
    <property type="component" value="Unassembled WGS sequence"/>
</dbReference>
<evidence type="ECO:0000256" key="1">
    <source>
        <dbReference type="SAM" id="MobiDB-lite"/>
    </source>
</evidence>
<reference evidence="2" key="1">
    <citation type="journal article" date="2023" name="Plant J.">
        <title>The genome of the king protea, Protea cynaroides.</title>
        <authorList>
            <person name="Chang J."/>
            <person name="Duong T.A."/>
            <person name="Schoeman C."/>
            <person name="Ma X."/>
            <person name="Roodt D."/>
            <person name="Barker N."/>
            <person name="Li Z."/>
            <person name="Van de Peer Y."/>
            <person name="Mizrachi E."/>
        </authorList>
    </citation>
    <scope>NUCLEOTIDE SEQUENCE</scope>
    <source>
        <tissue evidence="2">Young leaves</tissue>
    </source>
</reference>
<dbReference type="OrthoDB" id="1096772at2759"/>
<evidence type="ECO:0000313" key="2">
    <source>
        <dbReference type="EMBL" id="KAJ4968846.1"/>
    </source>
</evidence>
<gene>
    <name evidence="2" type="ORF">NE237_015547</name>
</gene>
<dbReference type="AlphaFoldDB" id="A0A9Q0KE55"/>
<comment type="caution">
    <text evidence="2">The sequence shown here is derived from an EMBL/GenBank/DDBJ whole genome shotgun (WGS) entry which is preliminary data.</text>
</comment>
<sequence>MGANLKCSSSSHAGGLILENWDFKREKLISRLLGFQLVLGINGACRRQAVTVLGEGAPLPSGDGRVIANPLSGVTSSVTWGFPVPTNDVSRVSSSQQTLPDNSVSRVLSDLGFLNLNPSVTTGYSCSPQAEFSSVQGLTQSVPVVGVSNSVRVAERTVLDSLATEGINSVALQGVDDVRSSVVRILAEVLPEFANELVRRVASAAAGEVKANASRVSFQMNSMVPASAQSNPTLIFSANGVNTARVSDDRNQQAFSMASTSDGGASVPVVAPIPLFGGSLPHVITSISVNPAAVVFPNESTVIPAAVALPHALSAANSIVNDTAVGFSNFPIPAGPSVPNPLNDVGDGPRVLGVDAVPNGLNEVADGPRVGGVEGRSFAAVLQSNGAASFHRLVNGGGITRVMIPEETYDKRLLMFQYSLIGRFDARGILLEDIEKEPVIYKDSPVKCAKCGAFGHSQESYKSHVGQQNVSFDFGNPNFDPKDPVIISSCATVITSSGLAPVGVSSPFTNASVDIPVTPGIPPLVMSRHGVPLDHTVSINRGQILSPSPLLPQNQSWADIVENEDDSDNEGENTVVDGDEDRVNDAGTHTSISLPLPISSHSLTTVQGIGGCSIVSTGLVGSVEVSFFDLIYY</sequence>
<dbReference type="EMBL" id="JAMYWD010000006">
    <property type="protein sequence ID" value="KAJ4968846.1"/>
    <property type="molecule type" value="Genomic_DNA"/>
</dbReference>
<feature type="region of interest" description="Disordered" evidence="1">
    <location>
        <begin position="564"/>
        <end position="589"/>
    </location>
</feature>